<comment type="caution">
    <text evidence="5">The sequence shown here is derived from an EMBL/GenBank/DDBJ whole genome shotgun (WGS) entry which is preliminary data.</text>
</comment>
<protein>
    <submittedName>
        <fullName evidence="5">Polysaccharide deacetylase family protein</fullName>
    </submittedName>
</protein>
<dbReference type="Pfam" id="PF01522">
    <property type="entry name" value="Polysacc_deac_1"/>
    <property type="match status" value="1"/>
</dbReference>
<proteinExistence type="predicted"/>
<dbReference type="Proteomes" id="UP001500266">
    <property type="component" value="Unassembled WGS sequence"/>
</dbReference>
<feature type="domain" description="NodB homology" evidence="4">
    <location>
        <begin position="92"/>
        <end position="264"/>
    </location>
</feature>
<dbReference type="InterPro" id="IPR051398">
    <property type="entry name" value="Polysacch_Deacetylase"/>
</dbReference>
<comment type="subcellular location">
    <subcellularLocation>
        <location evidence="1">Secreted</location>
    </subcellularLocation>
</comment>
<dbReference type="SUPFAM" id="SSF88713">
    <property type="entry name" value="Glycoside hydrolase/deacetylase"/>
    <property type="match status" value="1"/>
</dbReference>
<evidence type="ECO:0000256" key="1">
    <source>
        <dbReference type="ARBA" id="ARBA00004613"/>
    </source>
</evidence>
<evidence type="ECO:0000256" key="3">
    <source>
        <dbReference type="SAM" id="MobiDB-lite"/>
    </source>
</evidence>
<organism evidence="5 6">
    <name type="scientific">Actinomadura keratinilytica</name>
    <dbReference type="NCBI Taxonomy" id="547461"/>
    <lineage>
        <taxon>Bacteria</taxon>
        <taxon>Bacillati</taxon>
        <taxon>Actinomycetota</taxon>
        <taxon>Actinomycetes</taxon>
        <taxon>Streptosporangiales</taxon>
        <taxon>Thermomonosporaceae</taxon>
        <taxon>Actinomadura</taxon>
    </lineage>
</organism>
<sequence>MRPRRSGEQQPQERQPAERQPEEQRRPADGPRTRMPWILMYHSVGRTDDDPHLITVSPAQFTRQMRWLKSRGLRGVSMRELRRAENGGRLRGLVGLTFDDGYADFAVRAVPTLLRFGFTATVFVVAERIGSYNTWDEGPCKPLMTADQICQVRAMGMEVASHGLRHVSLPDTDDDELCTELRRSRALLEEVIEEPVTGFAYPYGHVGPREIDAVRAAGYDYGCAIWSDTYDVHALARTYIGERDGGLRMRVKVVRHQLRWRTRI</sequence>
<keyword evidence="6" id="KW-1185">Reference proteome</keyword>
<name>A0ABP7YT56_9ACTN</name>
<dbReference type="Gene3D" id="3.20.20.370">
    <property type="entry name" value="Glycoside hydrolase/deacetylase"/>
    <property type="match status" value="1"/>
</dbReference>
<dbReference type="InterPro" id="IPR002509">
    <property type="entry name" value="NODB_dom"/>
</dbReference>
<gene>
    <name evidence="5" type="ORF">GCM10022416_27860</name>
</gene>
<feature type="compositionally biased region" description="Basic and acidic residues" evidence="3">
    <location>
        <begin position="15"/>
        <end position="32"/>
    </location>
</feature>
<accession>A0ABP7YT56</accession>
<feature type="region of interest" description="Disordered" evidence="3">
    <location>
        <begin position="1"/>
        <end position="32"/>
    </location>
</feature>
<dbReference type="InterPro" id="IPR011330">
    <property type="entry name" value="Glyco_hydro/deAcase_b/a-brl"/>
</dbReference>
<dbReference type="PANTHER" id="PTHR34216:SF3">
    <property type="entry name" value="POLY-BETA-1,6-N-ACETYL-D-GLUCOSAMINE N-DEACETYLASE"/>
    <property type="match status" value="1"/>
</dbReference>
<evidence type="ECO:0000313" key="5">
    <source>
        <dbReference type="EMBL" id="GAA4140565.1"/>
    </source>
</evidence>
<reference evidence="6" key="1">
    <citation type="journal article" date="2019" name="Int. J. Syst. Evol. Microbiol.">
        <title>The Global Catalogue of Microorganisms (GCM) 10K type strain sequencing project: providing services to taxonomists for standard genome sequencing and annotation.</title>
        <authorList>
            <consortium name="The Broad Institute Genomics Platform"/>
            <consortium name="The Broad Institute Genome Sequencing Center for Infectious Disease"/>
            <person name="Wu L."/>
            <person name="Ma J."/>
        </authorList>
    </citation>
    <scope>NUCLEOTIDE SEQUENCE [LARGE SCALE GENOMIC DNA]</scope>
    <source>
        <strain evidence="6">JCM 17316</strain>
    </source>
</reference>
<evidence type="ECO:0000256" key="2">
    <source>
        <dbReference type="ARBA" id="ARBA00022729"/>
    </source>
</evidence>
<keyword evidence="2" id="KW-0732">Signal</keyword>
<dbReference type="CDD" id="cd10918">
    <property type="entry name" value="CE4_NodB_like_5s_6s"/>
    <property type="match status" value="1"/>
</dbReference>
<evidence type="ECO:0000259" key="4">
    <source>
        <dbReference type="PROSITE" id="PS51677"/>
    </source>
</evidence>
<dbReference type="PROSITE" id="PS51677">
    <property type="entry name" value="NODB"/>
    <property type="match status" value="1"/>
</dbReference>
<dbReference type="PANTHER" id="PTHR34216">
    <property type="match status" value="1"/>
</dbReference>
<dbReference type="EMBL" id="BAABDO010000034">
    <property type="protein sequence ID" value="GAA4140565.1"/>
    <property type="molecule type" value="Genomic_DNA"/>
</dbReference>
<evidence type="ECO:0000313" key="6">
    <source>
        <dbReference type="Proteomes" id="UP001500266"/>
    </source>
</evidence>